<dbReference type="Gene3D" id="2.40.10.10">
    <property type="entry name" value="Trypsin-like serine proteases"/>
    <property type="match status" value="2"/>
</dbReference>
<evidence type="ECO:0000256" key="2">
    <source>
        <dbReference type="ARBA" id="ARBA00022670"/>
    </source>
</evidence>
<dbReference type="PROSITE" id="PS00135">
    <property type="entry name" value="TRYPSIN_SER"/>
    <property type="match status" value="1"/>
</dbReference>
<keyword evidence="2 10" id="KW-0645">Protease</keyword>
<dbReference type="EC" id="3.4.21.59" evidence="9"/>
<dbReference type="InterPro" id="IPR001314">
    <property type="entry name" value="Peptidase_S1A"/>
</dbReference>
<dbReference type="PRINTS" id="PR00722">
    <property type="entry name" value="CHYMOTRYPSIN"/>
</dbReference>
<comment type="catalytic activity">
    <reaction evidence="7">
        <text>Preferential cleavage: Arg-|-Xaa, Lys-|-Xaa, but with more restricted specificity than trypsin.</text>
        <dbReference type="EC" id="3.4.21.59"/>
    </reaction>
</comment>
<keyword evidence="10" id="KW-0720">Serine protease</keyword>
<accession>A0A8C6FS71</accession>
<dbReference type="PROSITE" id="PS50240">
    <property type="entry name" value="TRYPSIN_DOM"/>
    <property type="match status" value="1"/>
</dbReference>
<evidence type="ECO:0000259" key="14">
    <source>
        <dbReference type="PROSITE" id="PS50240"/>
    </source>
</evidence>
<name>A0A8C6FS71_MOSMO</name>
<feature type="transmembrane region" description="Helical" evidence="12">
    <location>
        <begin position="351"/>
        <end position="371"/>
    </location>
</feature>
<keyword evidence="12" id="KW-0812">Transmembrane</keyword>
<keyword evidence="12" id="KW-0472">Membrane</keyword>
<keyword evidence="4 10" id="KW-0378">Hydrolase</keyword>
<dbReference type="Proteomes" id="UP000694544">
    <property type="component" value="Unplaced"/>
</dbReference>
<protein>
    <recommendedName>
        <fullName evidence="9">tryptase</fullName>
        <ecNumber evidence="9">3.4.21.59</ecNumber>
    </recommendedName>
</protein>
<dbReference type="InterPro" id="IPR043504">
    <property type="entry name" value="Peptidase_S1_PA_chymotrypsin"/>
</dbReference>
<reference evidence="15" key="2">
    <citation type="submission" date="2025-09" db="UniProtKB">
        <authorList>
            <consortium name="Ensembl"/>
        </authorList>
    </citation>
    <scope>IDENTIFICATION</scope>
</reference>
<dbReference type="InterPro" id="IPR009003">
    <property type="entry name" value="Peptidase_S1_PA"/>
</dbReference>
<sequence>AVAEPMASLGGPHSLLVWLLLLQPWLTEASEDGSATPLPPPAPSGGGTRNPLLWNPRGDPGPAALEALPWSVGGLAFLAASEAPGSQGLFLRGSPCHPVLTPACGQEFLKILGGQDSEEGKWPWQVSLRVRGRHVCGASLVTERWVLTAAHCILSRYQYSVMMGDRNLQGILSGLLVPVSRVVIHPQFSTSGTIKNDLALLRLGYPVNYTGLIQPICIPEKTFHVQAGTRCWVTGWGRKQEFGPLVSEVLQEIDQYIMYYEECNGLLQMALRTNKDLVQEGVICGYNSIGKDSCQGDSGGPLVCQYNTTWVQVGIVSWGIGCGRNNTPGVYTETALYAKWLVAVVNEATSLYPVALLSLLLCVVLSLGLLVTL</sequence>
<dbReference type="FunFam" id="2.40.10.10:FF:000039">
    <property type="entry name" value="Brain-specific serine protease 4"/>
    <property type="match status" value="1"/>
</dbReference>
<evidence type="ECO:0000256" key="4">
    <source>
        <dbReference type="ARBA" id="ARBA00022801"/>
    </source>
</evidence>
<feature type="region of interest" description="Disordered" evidence="11">
    <location>
        <begin position="30"/>
        <end position="58"/>
    </location>
</feature>
<evidence type="ECO:0000313" key="16">
    <source>
        <dbReference type="Proteomes" id="UP000694544"/>
    </source>
</evidence>
<evidence type="ECO:0000256" key="7">
    <source>
        <dbReference type="ARBA" id="ARBA00050838"/>
    </source>
</evidence>
<comment type="subunit">
    <text evidence="1">Homotetramer.</text>
</comment>
<dbReference type="GO" id="GO:0004252">
    <property type="term" value="F:serine-type endopeptidase activity"/>
    <property type="evidence" value="ECO:0007669"/>
    <property type="project" value="UniProtKB-EC"/>
</dbReference>
<dbReference type="GeneTree" id="ENSGT00940000163134"/>
<evidence type="ECO:0000256" key="10">
    <source>
        <dbReference type="RuleBase" id="RU363034"/>
    </source>
</evidence>
<feature type="signal peptide" evidence="13">
    <location>
        <begin position="1"/>
        <end position="29"/>
    </location>
</feature>
<dbReference type="Pfam" id="PF00089">
    <property type="entry name" value="Trypsin"/>
    <property type="match status" value="1"/>
</dbReference>
<evidence type="ECO:0000256" key="1">
    <source>
        <dbReference type="ARBA" id="ARBA00011881"/>
    </source>
</evidence>
<dbReference type="PANTHER" id="PTHR24253">
    <property type="entry name" value="TRANSMEMBRANE PROTEASE SERINE"/>
    <property type="match status" value="1"/>
</dbReference>
<evidence type="ECO:0000256" key="13">
    <source>
        <dbReference type="SAM" id="SignalP"/>
    </source>
</evidence>
<feature type="domain" description="Peptidase S1" evidence="14">
    <location>
        <begin position="111"/>
        <end position="346"/>
    </location>
</feature>
<dbReference type="SMART" id="SM00020">
    <property type="entry name" value="Tryp_SPc"/>
    <property type="match status" value="1"/>
</dbReference>
<dbReference type="GO" id="GO:0006508">
    <property type="term" value="P:proteolysis"/>
    <property type="evidence" value="ECO:0007669"/>
    <property type="project" value="UniProtKB-KW"/>
</dbReference>
<evidence type="ECO:0000256" key="8">
    <source>
        <dbReference type="ARBA" id="ARBA00054350"/>
    </source>
</evidence>
<organism evidence="15 16">
    <name type="scientific">Moschus moschiferus</name>
    <name type="common">Siberian musk deer</name>
    <name type="synonym">Moschus sibiricus</name>
    <dbReference type="NCBI Taxonomy" id="68415"/>
    <lineage>
        <taxon>Eukaryota</taxon>
        <taxon>Metazoa</taxon>
        <taxon>Chordata</taxon>
        <taxon>Craniata</taxon>
        <taxon>Vertebrata</taxon>
        <taxon>Euteleostomi</taxon>
        <taxon>Mammalia</taxon>
        <taxon>Eutheria</taxon>
        <taxon>Laurasiatheria</taxon>
        <taxon>Artiodactyla</taxon>
        <taxon>Ruminantia</taxon>
        <taxon>Pecora</taxon>
        <taxon>Moschidae</taxon>
        <taxon>Moschus</taxon>
    </lineage>
</organism>
<evidence type="ECO:0000256" key="6">
    <source>
        <dbReference type="ARBA" id="ARBA00023180"/>
    </source>
</evidence>
<evidence type="ECO:0000256" key="11">
    <source>
        <dbReference type="SAM" id="MobiDB-lite"/>
    </source>
</evidence>
<proteinExistence type="predicted"/>
<keyword evidence="5" id="KW-1015">Disulfide bond</keyword>
<dbReference type="InterPro" id="IPR001254">
    <property type="entry name" value="Trypsin_dom"/>
</dbReference>
<keyword evidence="16" id="KW-1185">Reference proteome</keyword>
<dbReference type="AlphaFoldDB" id="A0A8C6FS71"/>
<dbReference type="PROSITE" id="PS00134">
    <property type="entry name" value="TRYPSIN_HIS"/>
    <property type="match status" value="1"/>
</dbReference>
<reference evidence="15" key="1">
    <citation type="submission" date="2025-08" db="UniProtKB">
        <authorList>
            <consortium name="Ensembl"/>
        </authorList>
    </citation>
    <scope>IDENTIFICATION</scope>
</reference>
<keyword evidence="3 13" id="KW-0732">Signal</keyword>
<dbReference type="InterPro" id="IPR033116">
    <property type="entry name" value="TRYPSIN_SER"/>
</dbReference>
<dbReference type="CDD" id="cd00190">
    <property type="entry name" value="Tryp_SPc"/>
    <property type="match status" value="1"/>
</dbReference>
<keyword evidence="12" id="KW-1133">Transmembrane helix</keyword>
<keyword evidence="6" id="KW-0325">Glycoprotein</keyword>
<evidence type="ECO:0000313" key="15">
    <source>
        <dbReference type="Ensembl" id="ENSMMSP00000026701.1"/>
    </source>
</evidence>
<evidence type="ECO:0000256" key="12">
    <source>
        <dbReference type="SAM" id="Phobius"/>
    </source>
</evidence>
<evidence type="ECO:0000256" key="9">
    <source>
        <dbReference type="ARBA" id="ARBA00066748"/>
    </source>
</evidence>
<dbReference type="InterPro" id="IPR018114">
    <property type="entry name" value="TRYPSIN_HIS"/>
</dbReference>
<feature type="chain" id="PRO_5034042320" description="tryptase" evidence="13">
    <location>
        <begin position="30"/>
        <end position="373"/>
    </location>
</feature>
<evidence type="ECO:0000256" key="5">
    <source>
        <dbReference type="ARBA" id="ARBA00023157"/>
    </source>
</evidence>
<dbReference type="Ensembl" id="ENSMMST00000029452.1">
    <property type="protein sequence ID" value="ENSMMSP00000026701.1"/>
    <property type="gene ID" value="ENSMMSG00000020035.1"/>
</dbReference>
<evidence type="ECO:0000256" key="3">
    <source>
        <dbReference type="ARBA" id="ARBA00022729"/>
    </source>
</evidence>
<dbReference type="PANTHER" id="PTHR24253:SF159">
    <property type="entry name" value="SERINE PROTEASE 42"/>
    <property type="match status" value="1"/>
</dbReference>
<dbReference type="SUPFAM" id="SSF50494">
    <property type="entry name" value="Trypsin-like serine proteases"/>
    <property type="match status" value="1"/>
</dbReference>
<comment type="function">
    <text evidence="8">Tryptase is the major neutral protease present in mast cells and is secreted upon the coupled activation-degranulation response of this cell type.</text>
</comment>